<reference evidence="1 2" key="1">
    <citation type="submission" date="2016-05" db="EMBL/GenBank/DDBJ databases">
        <title>Nuclear genome of Blastocystis sp. subtype 1 NandII.</title>
        <authorList>
            <person name="Gentekaki E."/>
            <person name="Curtis B."/>
            <person name="Stairs C."/>
            <person name="Eme L."/>
            <person name="Herman E."/>
            <person name="Klimes V."/>
            <person name="Arias M.C."/>
            <person name="Elias M."/>
            <person name="Hilliou F."/>
            <person name="Klute M."/>
            <person name="Malik S.-B."/>
            <person name="Pightling A."/>
            <person name="Rachubinski R."/>
            <person name="Salas D."/>
            <person name="Schlacht A."/>
            <person name="Suga H."/>
            <person name="Archibald J."/>
            <person name="Ball S.G."/>
            <person name="Clark G."/>
            <person name="Dacks J."/>
            <person name="Van Der Giezen M."/>
            <person name="Tsaousis A."/>
            <person name="Roger A."/>
        </authorList>
    </citation>
    <scope>NUCLEOTIDE SEQUENCE [LARGE SCALE GENOMIC DNA]</scope>
    <source>
        <strain evidence="2">ATCC 50177 / NandII</strain>
    </source>
</reference>
<protein>
    <submittedName>
        <fullName evidence="1">Uncharacterized protein</fullName>
    </submittedName>
</protein>
<comment type="caution">
    <text evidence="1">The sequence shown here is derived from an EMBL/GenBank/DDBJ whole genome shotgun (WGS) entry which is preliminary data.</text>
</comment>
<gene>
    <name evidence="1" type="ORF">AV274_5409</name>
</gene>
<sequence length="331" mass="38480">MQKTDEEYRFLVLQRIRHIFKIAEQAVKFDRRGDYAKAVSLYSVCSTLISAEVNTWYSCCSEKVKKKLVKLRAVYNYRVDSIRDEQIGSYSANCTLSTPSFNPNSFFSVRKADINAAVLNGNRWRDDAMYKVMRIKELLRKHILSKAAMAPDEMFFIQNVTIPMYREKMNAFHTLGSISFSSPSPSLLVRSLETVFNALYKLKMQAKDTLHFDIPSEPLRSYQEKRFTERLSYLSSSENMTESEEVVDLMQYRNELQLALETLSYLSAFEAIASENRKKTEEEMEEDNRSLLLIGDCRVLTKTVFIPLVVSDLHHLSSVYVDYRKRMMLTV</sequence>
<organism evidence="1 2">
    <name type="scientific">Blastocystis sp. subtype 1 (strain ATCC 50177 / NandII)</name>
    <dbReference type="NCBI Taxonomy" id="478820"/>
    <lineage>
        <taxon>Eukaryota</taxon>
        <taxon>Sar</taxon>
        <taxon>Stramenopiles</taxon>
        <taxon>Bigyra</taxon>
        <taxon>Opalozoa</taxon>
        <taxon>Opalinata</taxon>
        <taxon>Blastocystidae</taxon>
        <taxon>Blastocystis</taxon>
    </lineage>
</organism>
<keyword evidence="2" id="KW-1185">Reference proteome</keyword>
<evidence type="ECO:0000313" key="2">
    <source>
        <dbReference type="Proteomes" id="UP000078348"/>
    </source>
</evidence>
<dbReference type="Proteomes" id="UP000078348">
    <property type="component" value="Unassembled WGS sequence"/>
</dbReference>
<name>A0A196S941_BLAHN</name>
<accession>A0A196S941</accession>
<dbReference type="EMBL" id="LXWW01000501">
    <property type="protein sequence ID" value="OAO12876.1"/>
    <property type="molecule type" value="Genomic_DNA"/>
</dbReference>
<evidence type="ECO:0000313" key="1">
    <source>
        <dbReference type="EMBL" id="OAO12876.1"/>
    </source>
</evidence>
<proteinExistence type="predicted"/>
<dbReference type="OrthoDB" id="10594320at2759"/>
<dbReference type="AlphaFoldDB" id="A0A196S941"/>